<name>A0A9P6CH92_9AGAR</name>
<dbReference type="Proteomes" id="UP000807353">
    <property type="component" value="Unassembled WGS sequence"/>
</dbReference>
<feature type="transmembrane region" description="Helical" evidence="1">
    <location>
        <begin position="72"/>
        <end position="92"/>
    </location>
</feature>
<dbReference type="AlphaFoldDB" id="A0A9P6CH92"/>
<keyword evidence="3" id="KW-1185">Reference proteome</keyword>
<protein>
    <submittedName>
        <fullName evidence="2">Uncharacterized protein</fullName>
    </submittedName>
</protein>
<dbReference type="EMBL" id="MU150276">
    <property type="protein sequence ID" value="KAF9462040.1"/>
    <property type="molecule type" value="Genomic_DNA"/>
</dbReference>
<organism evidence="2 3">
    <name type="scientific">Collybia nuda</name>
    <dbReference type="NCBI Taxonomy" id="64659"/>
    <lineage>
        <taxon>Eukaryota</taxon>
        <taxon>Fungi</taxon>
        <taxon>Dikarya</taxon>
        <taxon>Basidiomycota</taxon>
        <taxon>Agaricomycotina</taxon>
        <taxon>Agaricomycetes</taxon>
        <taxon>Agaricomycetidae</taxon>
        <taxon>Agaricales</taxon>
        <taxon>Tricholomatineae</taxon>
        <taxon>Clitocybaceae</taxon>
        <taxon>Collybia</taxon>
    </lineage>
</organism>
<feature type="transmembrane region" description="Helical" evidence="1">
    <location>
        <begin position="256"/>
        <end position="281"/>
    </location>
</feature>
<keyword evidence="1" id="KW-0812">Transmembrane</keyword>
<keyword evidence="1" id="KW-0472">Membrane</keyword>
<reference evidence="2" key="1">
    <citation type="submission" date="2020-11" db="EMBL/GenBank/DDBJ databases">
        <authorList>
            <consortium name="DOE Joint Genome Institute"/>
            <person name="Ahrendt S."/>
            <person name="Riley R."/>
            <person name="Andreopoulos W."/>
            <person name="Labutti K."/>
            <person name="Pangilinan J."/>
            <person name="Ruiz-Duenas F.J."/>
            <person name="Barrasa J.M."/>
            <person name="Sanchez-Garcia M."/>
            <person name="Camarero S."/>
            <person name="Miyauchi S."/>
            <person name="Serrano A."/>
            <person name="Linde D."/>
            <person name="Babiker R."/>
            <person name="Drula E."/>
            <person name="Ayuso-Fernandez I."/>
            <person name="Pacheco R."/>
            <person name="Padilla G."/>
            <person name="Ferreira P."/>
            <person name="Barriuso J."/>
            <person name="Kellner H."/>
            <person name="Castanera R."/>
            <person name="Alfaro M."/>
            <person name="Ramirez L."/>
            <person name="Pisabarro A.G."/>
            <person name="Kuo A."/>
            <person name="Tritt A."/>
            <person name="Lipzen A."/>
            <person name="He G."/>
            <person name="Yan M."/>
            <person name="Ng V."/>
            <person name="Cullen D."/>
            <person name="Martin F."/>
            <person name="Rosso M.-N."/>
            <person name="Henrissat B."/>
            <person name="Hibbett D."/>
            <person name="Martinez A.T."/>
            <person name="Grigoriev I.V."/>
        </authorList>
    </citation>
    <scope>NUCLEOTIDE SEQUENCE</scope>
    <source>
        <strain evidence="2">CBS 247.69</strain>
    </source>
</reference>
<evidence type="ECO:0000313" key="2">
    <source>
        <dbReference type="EMBL" id="KAF9462040.1"/>
    </source>
</evidence>
<keyword evidence="1" id="KW-1133">Transmembrane helix</keyword>
<sequence>MCATFYLGLHDCLLWDGSLNLWLISHVSPPTAGLMASLAASVMYGMLNIVAFFTCLYVLFQRRTGGNGVPWFILWAAIIQFLISTIHIATCWRQMLEAFIWTRYIPGATLMYFIADPAKPTEVISKSFLTDSILTWRLYMVWGKNILVCIVPLVTMIAYMITSSIGVVKLCQLPATNENFFVISQWFVASLGLTLTTHVLVTSMILGKIWRQVQTNVIYAGKKRHMAVVWIILESGTIYSIIVLFLVVFIKLKTQLGGIISNIFVQLCELIPTLIIVRVGLGLTSDLTTRNLDTTLTAVQFHCPMELGVHEMVELEEGQEHTTQKVGQGIKWKDNQTCP</sequence>
<dbReference type="OrthoDB" id="3186354at2759"/>
<gene>
    <name evidence="2" type="ORF">BDZ94DRAFT_762226</name>
</gene>
<evidence type="ECO:0000256" key="1">
    <source>
        <dbReference type="SAM" id="Phobius"/>
    </source>
</evidence>
<proteinExistence type="predicted"/>
<comment type="caution">
    <text evidence="2">The sequence shown here is derived from an EMBL/GenBank/DDBJ whole genome shotgun (WGS) entry which is preliminary data.</text>
</comment>
<evidence type="ECO:0000313" key="3">
    <source>
        <dbReference type="Proteomes" id="UP000807353"/>
    </source>
</evidence>
<accession>A0A9P6CH92</accession>
<feature type="transmembrane region" description="Helical" evidence="1">
    <location>
        <begin position="136"/>
        <end position="161"/>
    </location>
</feature>
<feature type="transmembrane region" description="Helical" evidence="1">
    <location>
        <begin position="227"/>
        <end position="250"/>
    </location>
</feature>
<feature type="transmembrane region" description="Helical" evidence="1">
    <location>
        <begin position="181"/>
        <end position="206"/>
    </location>
</feature>
<feature type="transmembrane region" description="Helical" evidence="1">
    <location>
        <begin position="98"/>
        <end position="115"/>
    </location>
</feature>
<feature type="transmembrane region" description="Helical" evidence="1">
    <location>
        <begin position="38"/>
        <end position="60"/>
    </location>
</feature>